<proteinExistence type="predicted"/>
<dbReference type="eggNOG" id="COG1277">
    <property type="taxonomic scope" value="Bacteria"/>
</dbReference>
<dbReference type="PANTHER" id="PTHR43471">
    <property type="entry name" value="ABC TRANSPORTER PERMEASE"/>
    <property type="match status" value="1"/>
</dbReference>
<evidence type="ECO:0000256" key="1">
    <source>
        <dbReference type="SAM" id="Phobius"/>
    </source>
</evidence>
<dbReference type="GO" id="GO:0005886">
    <property type="term" value="C:plasma membrane"/>
    <property type="evidence" value="ECO:0007669"/>
    <property type="project" value="UniProtKB-SubCell"/>
</dbReference>
<keyword evidence="1" id="KW-0472">Membrane</keyword>
<feature type="transmembrane region" description="Helical" evidence="1">
    <location>
        <begin position="18"/>
        <end position="40"/>
    </location>
</feature>
<keyword evidence="1" id="KW-1133">Transmembrane helix</keyword>
<evidence type="ECO:0000313" key="3">
    <source>
        <dbReference type="Proteomes" id="UP000006621"/>
    </source>
</evidence>
<name>F8E9R2_FLESM</name>
<feature type="transmembrane region" description="Helical" evidence="1">
    <location>
        <begin position="236"/>
        <end position="258"/>
    </location>
</feature>
<accession>F8E9R2</accession>
<keyword evidence="3" id="KW-1185">Reference proteome</keyword>
<dbReference type="OrthoDB" id="9810558at2"/>
<dbReference type="Proteomes" id="UP000006621">
    <property type="component" value="Chromosome"/>
</dbReference>
<sequence>MIGLIAVQTLKNSVKDKIFWLIVSLIVVFAVVPFFSSFSMRQVQEVSITMSLTLNSTILLFLAVFGGVATVWRDIERKYVYTVLGNPVSRTSFIIGRFAGFAVIMLILMLLNIVFSFIVINISAAMYESALPILWGNILTAFCFQYLKYLLVMAFGFLFSSFSTSFFVPFFATVAVYIAGNASQGIYEYVLQKAAADYSAFFEIVVKGVYYILPNFSGLDFVANATYALDIALTDVIFSFCYFLIYFTLIFSLTLIIFNKRDFT</sequence>
<dbReference type="RefSeq" id="WP_013885751.1">
    <property type="nucleotide sequence ID" value="NC_015672.1"/>
</dbReference>
<feature type="transmembrane region" description="Helical" evidence="1">
    <location>
        <begin position="153"/>
        <end position="178"/>
    </location>
</feature>
<dbReference type="PANTHER" id="PTHR43471:SF10">
    <property type="entry name" value="SLL1107 PROTEIN"/>
    <property type="match status" value="1"/>
</dbReference>
<dbReference type="HOGENOM" id="CLU_070325_0_1_0"/>
<dbReference type="Pfam" id="PF12679">
    <property type="entry name" value="ABC2_membrane_2"/>
    <property type="match status" value="1"/>
</dbReference>
<protein>
    <recommendedName>
        <fullName evidence="4">ABC transporter permease</fullName>
    </recommendedName>
</protein>
<organism evidence="2 3">
    <name type="scientific">Flexistipes sinusarabici (strain ATCC 49648 / DSM 4947 / MAS 10)</name>
    <dbReference type="NCBI Taxonomy" id="717231"/>
    <lineage>
        <taxon>Bacteria</taxon>
        <taxon>Pseudomonadati</taxon>
        <taxon>Deferribacterota</taxon>
        <taxon>Deferribacteres</taxon>
        <taxon>Deferribacterales</taxon>
        <taxon>Flexistipitaceae</taxon>
        <taxon>Flexistipes</taxon>
    </lineage>
</organism>
<evidence type="ECO:0008006" key="4">
    <source>
        <dbReference type="Google" id="ProtNLM"/>
    </source>
</evidence>
<dbReference type="STRING" id="717231.Flexsi_0564"/>
<feature type="transmembrane region" description="Helical" evidence="1">
    <location>
        <begin position="92"/>
        <end position="118"/>
    </location>
</feature>
<feature type="transmembrane region" description="Helical" evidence="1">
    <location>
        <begin position="52"/>
        <end position="72"/>
    </location>
</feature>
<keyword evidence="1" id="KW-0812">Transmembrane</keyword>
<dbReference type="AlphaFoldDB" id="F8E9R2"/>
<gene>
    <name evidence="2" type="ordered locus">Flexsi_0564</name>
</gene>
<reference evidence="2 3" key="1">
    <citation type="journal article" date="2011" name="Stand. Genomic Sci.">
        <title>Genome sequence of the moderately thermophilic halophile Flexistipes sinusarabici strain (MAS10).</title>
        <authorList>
            <person name="Lapidus A."/>
            <person name="Chertkov O."/>
            <person name="Nolan M."/>
            <person name="Lucas S."/>
            <person name="Hammon N."/>
            <person name="Deshpande S."/>
            <person name="Cheng J.F."/>
            <person name="Tapia R."/>
            <person name="Han C."/>
            <person name="Goodwin L."/>
            <person name="Pitluck S."/>
            <person name="Liolios K."/>
            <person name="Pagani I."/>
            <person name="Ivanova N."/>
            <person name="Huntemann M."/>
            <person name="Mavromatis K."/>
            <person name="Mikhailova N."/>
            <person name="Pati A."/>
            <person name="Chen A."/>
            <person name="Palaniappan K."/>
            <person name="Land M."/>
            <person name="Hauser L."/>
            <person name="Brambilla E.M."/>
            <person name="Rohde M."/>
            <person name="Abt B."/>
            <person name="Spring S."/>
            <person name="Goker M."/>
            <person name="Bristow J."/>
            <person name="Eisen J.A."/>
            <person name="Markowitz V."/>
            <person name="Hugenholtz P."/>
            <person name="Kyrpides N.C."/>
            <person name="Klenk H.P."/>
            <person name="Woyke T."/>
        </authorList>
    </citation>
    <scope>NUCLEOTIDE SEQUENCE [LARGE SCALE GENOMIC DNA]</scope>
    <source>
        <strain evidence="3">DSM 4947 / MAS 10</strain>
    </source>
</reference>
<dbReference type="EMBL" id="CP002858">
    <property type="protein sequence ID" value="AEI14245.1"/>
    <property type="molecule type" value="Genomic_DNA"/>
</dbReference>
<evidence type="ECO:0000313" key="2">
    <source>
        <dbReference type="EMBL" id="AEI14245.1"/>
    </source>
</evidence>
<dbReference type="KEGG" id="fsi:Flexsi_0564"/>
<reference evidence="3" key="2">
    <citation type="submission" date="2011-06" db="EMBL/GenBank/DDBJ databases">
        <title>The complete genome of Flexistipes sinusarabici DSM 4947.</title>
        <authorList>
            <person name="Lucas S."/>
            <person name="Han J."/>
            <person name="Lapidus A."/>
            <person name="Bruce D."/>
            <person name="Goodwin L."/>
            <person name="Pitluck S."/>
            <person name="Peters L."/>
            <person name="Kyrpides N."/>
            <person name="Mavromatis K."/>
            <person name="Ivanova N."/>
            <person name="Mikhailova N."/>
            <person name="Chertkov O."/>
            <person name="Detter J.C."/>
            <person name="Tapia R."/>
            <person name="Han C."/>
            <person name="Land M."/>
            <person name="Hauser L."/>
            <person name="Markowitz V."/>
            <person name="Cheng J.-F."/>
            <person name="Hugenholtz P."/>
            <person name="Woyke T."/>
            <person name="Wu D."/>
            <person name="Spring S."/>
            <person name="Schroeder M."/>
            <person name="Brambilla E."/>
            <person name="Klenk H.-P."/>
            <person name="Eisen J.A."/>
        </authorList>
    </citation>
    <scope>NUCLEOTIDE SEQUENCE [LARGE SCALE GENOMIC DNA]</scope>
    <source>
        <strain evidence="3">DSM 4947 / MAS 10</strain>
    </source>
</reference>
<dbReference type="GO" id="GO:0140359">
    <property type="term" value="F:ABC-type transporter activity"/>
    <property type="evidence" value="ECO:0007669"/>
    <property type="project" value="InterPro"/>
</dbReference>
<feature type="transmembrane region" description="Helical" evidence="1">
    <location>
        <begin position="130"/>
        <end position="147"/>
    </location>
</feature>